<keyword evidence="7" id="KW-1133">Transmembrane helix</keyword>
<evidence type="ECO:0000256" key="9">
    <source>
        <dbReference type="ARBA" id="ARBA00023170"/>
    </source>
</evidence>
<evidence type="ECO:0000256" key="8">
    <source>
        <dbReference type="ARBA" id="ARBA00023136"/>
    </source>
</evidence>
<evidence type="ECO:0000256" key="4">
    <source>
        <dbReference type="ARBA" id="ARBA00022692"/>
    </source>
</evidence>
<dbReference type="RefSeq" id="WP_338236166.1">
    <property type="nucleotide sequence ID" value="NZ_BQKE01000001.1"/>
</dbReference>
<evidence type="ECO:0000256" key="2">
    <source>
        <dbReference type="ARBA" id="ARBA00022475"/>
    </source>
</evidence>
<protein>
    <submittedName>
        <fullName evidence="12">Uncharacterized protein</fullName>
    </submittedName>
</protein>
<dbReference type="PROSITE" id="PS51257">
    <property type="entry name" value="PROKAR_LIPOPROTEIN"/>
    <property type="match status" value="1"/>
</dbReference>
<proteinExistence type="predicted"/>
<name>A0AAN4VW95_9BACT</name>
<dbReference type="GO" id="GO:0005886">
    <property type="term" value="C:plasma membrane"/>
    <property type="evidence" value="ECO:0007669"/>
    <property type="project" value="UniProtKB-SubCell"/>
</dbReference>
<keyword evidence="3" id="KW-0433">Leucine-rich repeat</keyword>
<dbReference type="Gene3D" id="3.80.10.10">
    <property type="entry name" value="Ribonuclease Inhibitor"/>
    <property type="match status" value="1"/>
</dbReference>
<dbReference type="FunFam" id="3.80.10.10:FF:000041">
    <property type="entry name" value="LRR receptor-like serine/threonine-protein kinase ERECTA"/>
    <property type="match status" value="1"/>
</dbReference>
<keyword evidence="13" id="KW-1185">Reference proteome</keyword>
<comment type="caution">
    <text evidence="12">The sequence shown here is derived from an EMBL/GenBank/DDBJ whole genome shotgun (WGS) entry which is preliminary data.</text>
</comment>
<gene>
    <name evidence="12" type="ORF">PEDI_09610</name>
</gene>
<dbReference type="PROSITE" id="PS51450">
    <property type="entry name" value="LRR"/>
    <property type="match status" value="1"/>
</dbReference>
<keyword evidence="8" id="KW-0472">Membrane</keyword>
<dbReference type="SUPFAM" id="SSF52058">
    <property type="entry name" value="L domain-like"/>
    <property type="match status" value="1"/>
</dbReference>
<keyword evidence="6" id="KW-0677">Repeat</keyword>
<keyword evidence="2" id="KW-1003">Cell membrane</keyword>
<evidence type="ECO:0000256" key="11">
    <source>
        <dbReference type="ARBA" id="ARBA00037847"/>
    </source>
</evidence>
<evidence type="ECO:0000256" key="3">
    <source>
        <dbReference type="ARBA" id="ARBA00022614"/>
    </source>
</evidence>
<dbReference type="PANTHER" id="PTHR48052:SF29">
    <property type="entry name" value="PROTEIN KINASE DOMAIN-CONTAINING PROTEIN"/>
    <property type="match status" value="1"/>
</dbReference>
<dbReference type="GO" id="GO:0012505">
    <property type="term" value="C:endomembrane system"/>
    <property type="evidence" value="ECO:0007669"/>
    <property type="project" value="UniProtKB-SubCell"/>
</dbReference>
<evidence type="ECO:0000313" key="13">
    <source>
        <dbReference type="Proteomes" id="UP001310022"/>
    </source>
</evidence>
<evidence type="ECO:0000256" key="6">
    <source>
        <dbReference type="ARBA" id="ARBA00022737"/>
    </source>
</evidence>
<dbReference type="InterPro" id="IPR032675">
    <property type="entry name" value="LRR_dom_sf"/>
</dbReference>
<dbReference type="InterPro" id="IPR001611">
    <property type="entry name" value="Leu-rich_rpt"/>
</dbReference>
<evidence type="ECO:0000256" key="1">
    <source>
        <dbReference type="ARBA" id="ARBA00004236"/>
    </source>
</evidence>
<dbReference type="Pfam" id="PF00560">
    <property type="entry name" value="LRR_1"/>
    <property type="match status" value="2"/>
</dbReference>
<keyword evidence="4" id="KW-0812">Transmembrane</keyword>
<comment type="subcellular location">
    <subcellularLocation>
        <location evidence="1">Cell membrane</location>
    </subcellularLocation>
    <subcellularLocation>
        <location evidence="11">Endomembrane system</location>
        <topology evidence="11">Single-pass membrane protein</topology>
    </subcellularLocation>
</comment>
<sequence length="550" mass="62405">MKNSLLYIGLLMILLSSCDLFKESEPEVYKSVKYPVFLSVNPIVDGEEINIEKANLWLSITKFGNPVDTLSVRAAEIELSLSKGAYGFQIISEPNKGLSKAGFFTSEVQELIVQENEEVPAVELGLQTNHYELPVQYSSSVLAVYPDLKQRILFQGQSMELGITDSMAYIQKDLLDIHELVEIEVEAQVEGKQKYLSRPVHLSAIAEGKFLRLEDWFPLEHGFSDYSTLVFFNYYIADQGDGPGWNFLTPKDDLAFTKWEGEYLVEVIFGRSSSGLYYSYDYVDVLEVPRMIGNLSHLKELTMVDGPAGRNMCSAFYQLTELEVLRFWYGAFDLTEEVSNFKNLKKLEYRYLYYGDLVNPLNSGFAKCLKLESLEIESAGDLTFATTDFEHLQNLKKITFYESGLNFIPAWVLKIEGLESFNIIHNEISNISDLQKMTNLKRLYVQANKLSGDIPEWIWAKKDWEALGLGTNQWSKTLPDRFGDFTSLNLLSLSGVGFEGAIPASIGQCTALTYLNLERNNFSGKVPQEIVDLPNLKSLYLDEENKLESN</sequence>
<evidence type="ECO:0000313" key="12">
    <source>
        <dbReference type="EMBL" id="GJM60409.1"/>
    </source>
</evidence>
<keyword evidence="9" id="KW-0675">Receptor</keyword>
<dbReference type="EMBL" id="BQKE01000001">
    <property type="protein sequence ID" value="GJM60409.1"/>
    <property type="molecule type" value="Genomic_DNA"/>
</dbReference>
<dbReference type="Proteomes" id="UP001310022">
    <property type="component" value="Unassembled WGS sequence"/>
</dbReference>
<reference evidence="12 13" key="1">
    <citation type="submission" date="2021-12" db="EMBL/GenBank/DDBJ databases">
        <title>Genome sequencing of bacteria with rrn-lacking chromosome and rrn-plasmid.</title>
        <authorList>
            <person name="Anda M."/>
            <person name="Iwasaki W."/>
        </authorList>
    </citation>
    <scope>NUCLEOTIDE SEQUENCE [LARGE SCALE GENOMIC DNA]</scope>
    <source>
        <strain evidence="12 13">NBRC 15940</strain>
    </source>
</reference>
<evidence type="ECO:0000256" key="7">
    <source>
        <dbReference type="ARBA" id="ARBA00022989"/>
    </source>
</evidence>
<keyword evidence="5" id="KW-0732">Signal</keyword>
<keyword evidence="10" id="KW-0325">Glycoprotein</keyword>
<organism evidence="12 13">
    <name type="scientific">Persicobacter diffluens</name>
    <dbReference type="NCBI Taxonomy" id="981"/>
    <lineage>
        <taxon>Bacteria</taxon>
        <taxon>Pseudomonadati</taxon>
        <taxon>Bacteroidota</taxon>
        <taxon>Cytophagia</taxon>
        <taxon>Cytophagales</taxon>
        <taxon>Persicobacteraceae</taxon>
        <taxon>Persicobacter</taxon>
    </lineage>
</organism>
<evidence type="ECO:0000256" key="5">
    <source>
        <dbReference type="ARBA" id="ARBA00022729"/>
    </source>
</evidence>
<dbReference type="PANTHER" id="PTHR48052">
    <property type="entry name" value="UNNAMED PRODUCT"/>
    <property type="match status" value="1"/>
</dbReference>
<dbReference type="AlphaFoldDB" id="A0AAN4VW95"/>
<accession>A0AAN4VW95</accession>
<evidence type="ECO:0000256" key="10">
    <source>
        <dbReference type="ARBA" id="ARBA00023180"/>
    </source>
</evidence>